<dbReference type="PANTHER" id="PTHR24198:SF165">
    <property type="entry name" value="ANKYRIN REPEAT-CONTAINING PROTEIN-RELATED"/>
    <property type="match status" value="1"/>
</dbReference>
<dbReference type="PRINTS" id="PR01415">
    <property type="entry name" value="ANKYRIN"/>
</dbReference>
<feature type="repeat" description="ANK" evidence="4">
    <location>
        <begin position="177"/>
        <end position="209"/>
    </location>
</feature>
<dbReference type="PROSITE" id="PS50202">
    <property type="entry name" value="MSP"/>
    <property type="match status" value="1"/>
</dbReference>
<comment type="caution">
    <text evidence="6">The sequence shown here is derived from an EMBL/GenBank/DDBJ whole genome shotgun (WGS) entry which is preliminary data.</text>
</comment>
<evidence type="ECO:0000256" key="1">
    <source>
        <dbReference type="ARBA" id="ARBA00004413"/>
    </source>
</evidence>
<dbReference type="Gene3D" id="1.25.40.20">
    <property type="entry name" value="Ankyrin repeat-containing domain"/>
    <property type="match status" value="2"/>
</dbReference>
<dbReference type="GO" id="GO:0005886">
    <property type="term" value="C:plasma membrane"/>
    <property type="evidence" value="ECO:0007669"/>
    <property type="project" value="UniProtKB-SubCell"/>
</dbReference>
<keyword evidence="3 4" id="KW-0040">ANK repeat</keyword>
<dbReference type="Proteomes" id="UP001359559">
    <property type="component" value="Unassembled WGS sequence"/>
</dbReference>
<evidence type="ECO:0000313" key="6">
    <source>
        <dbReference type="EMBL" id="KAK7271099.1"/>
    </source>
</evidence>
<feature type="repeat" description="ANK" evidence="4">
    <location>
        <begin position="245"/>
        <end position="277"/>
    </location>
</feature>
<feature type="repeat" description="ANK" evidence="4">
    <location>
        <begin position="279"/>
        <end position="311"/>
    </location>
</feature>
<dbReference type="InterPro" id="IPR008962">
    <property type="entry name" value="PapD-like_sf"/>
</dbReference>
<sequence>MDRLIKLEPSNTVLIRVEPGQKCHGMITLRNVMYTMPVAFRIQPLIKTRYTVKPQSGIISPLATLTIEITYNLPQPRGSSNYHLPHSFPHSDDSFLLHSVLAPGAAIKEPSSMFDAVPSDWFTTKKKQVFIDSAIRVMFVGPHILAQLVKHGSMDEIREVLEKSDPSWNVVNSTDPQGQTLLHLTISQKRPDLAQLLLEFHPDIEAPNRSGSTSTPLEAASSCNQELIVELLLAHKANTERSETSMFGPIHHAAKQGHVEVLRLLLHEGAKVDSLTKDGNNTALHLAVEHKRRECAKLLLSNGARADVQSKREGDTPLHVAASLGDENLVKLLVQKCNGAKNVRNRQGKTPYDVAVENGYSHLFDILHLGDKLCLAARKGDVRNIQKVLENGAGINGRDQNGWTALHRASFKGRIEAVKVIVERGVDVDAKDEEGYTALHCAAESGHADVTEFLVKKGADVEARTRKGLTALQIAESLHYVGITRVLVNGGTCRDIGNDVAHVGTLVVGKMDGGGVIKKKKNSGSRMRVLRGGGGSFDRSMALAVL</sequence>
<dbReference type="InterPro" id="IPR002110">
    <property type="entry name" value="Ankyrin_rpt"/>
</dbReference>
<protein>
    <recommendedName>
        <fullName evidence="5">MSP domain-containing protein</fullName>
    </recommendedName>
</protein>
<evidence type="ECO:0000313" key="7">
    <source>
        <dbReference type="Proteomes" id="UP001359559"/>
    </source>
</evidence>
<dbReference type="Pfam" id="PF00635">
    <property type="entry name" value="Motile_Sperm"/>
    <property type="match status" value="1"/>
</dbReference>
<dbReference type="PROSITE" id="PS50297">
    <property type="entry name" value="ANK_REP_REGION"/>
    <property type="match status" value="5"/>
</dbReference>
<gene>
    <name evidence="6" type="ORF">RJT34_26719</name>
</gene>
<accession>A0AAN9F960</accession>
<proteinExistence type="predicted"/>
<name>A0AAN9F960_CLITE</name>
<organism evidence="6 7">
    <name type="scientific">Clitoria ternatea</name>
    <name type="common">Butterfly pea</name>
    <dbReference type="NCBI Taxonomy" id="43366"/>
    <lineage>
        <taxon>Eukaryota</taxon>
        <taxon>Viridiplantae</taxon>
        <taxon>Streptophyta</taxon>
        <taxon>Embryophyta</taxon>
        <taxon>Tracheophyta</taxon>
        <taxon>Spermatophyta</taxon>
        <taxon>Magnoliopsida</taxon>
        <taxon>eudicotyledons</taxon>
        <taxon>Gunneridae</taxon>
        <taxon>Pentapetalae</taxon>
        <taxon>rosids</taxon>
        <taxon>fabids</taxon>
        <taxon>Fabales</taxon>
        <taxon>Fabaceae</taxon>
        <taxon>Papilionoideae</taxon>
        <taxon>50 kb inversion clade</taxon>
        <taxon>NPAAA clade</taxon>
        <taxon>indigoferoid/millettioid clade</taxon>
        <taxon>Phaseoleae</taxon>
        <taxon>Clitoria</taxon>
    </lineage>
</organism>
<dbReference type="Pfam" id="PF12796">
    <property type="entry name" value="Ank_2"/>
    <property type="match status" value="3"/>
</dbReference>
<dbReference type="Gene3D" id="2.60.40.10">
    <property type="entry name" value="Immunoglobulins"/>
    <property type="match status" value="1"/>
</dbReference>
<dbReference type="SUPFAM" id="SSF49354">
    <property type="entry name" value="PapD-like"/>
    <property type="match status" value="1"/>
</dbReference>
<feature type="repeat" description="ANK" evidence="4">
    <location>
        <begin position="313"/>
        <end position="336"/>
    </location>
</feature>
<evidence type="ECO:0000256" key="4">
    <source>
        <dbReference type="PROSITE-ProRule" id="PRU00023"/>
    </source>
</evidence>
<evidence type="ECO:0000259" key="5">
    <source>
        <dbReference type="PROSITE" id="PS50202"/>
    </source>
</evidence>
<evidence type="ECO:0000256" key="2">
    <source>
        <dbReference type="ARBA" id="ARBA00022737"/>
    </source>
</evidence>
<dbReference type="InterPro" id="IPR036770">
    <property type="entry name" value="Ankyrin_rpt-contain_sf"/>
</dbReference>
<dbReference type="SUPFAM" id="SSF48403">
    <property type="entry name" value="Ankyrin repeat"/>
    <property type="match status" value="1"/>
</dbReference>
<feature type="repeat" description="ANK" evidence="4">
    <location>
        <begin position="401"/>
        <end position="433"/>
    </location>
</feature>
<comment type="subcellular location">
    <subcellularLocation>
        <location evidence="1">Cell membrane</location>
        <topology evidence="1">Peripheral membrane protein</topology>
        <orientation evidence="1">Cytoplasmic side</orientation>
    </subcellularLocation>
</comment>
<dbReference type="InterPro" id="IPR000535">
    <property type="entry name" value="MSP_dom"/>
</dbReference>
<dbReference type="Pfam" id="PF00023">
    <property type="entry name" value="Ank"/>
    <property type="match status" value="1"/>
</dbReference>
<dbReference type="SMART" id="SM00248">
    <property type="entry name" value="ANK"/>
    <property type="match status" value="9"/>
</dbReference>
<evidence type="ECO:0000256" key="3">
    <source>
        <dbReference type="ARBA" id="ARBA00023043"/>
    </source>
</evidence>
<dbReference type="PROSITE" id="PS50088">
    <property type="entry name" value="ANK_REPEAT"/>
    <property type="match status" value="6"/>
</dbReference>
<dbReference type="InterPro" id="IPR013783">
    <property type="entry name" value="Ig-like_fold"/>
</dbReference>
<keyword evidence="7" id="KW-1185">Reference proteome</keyword>
<dbReference type="AlphaFoldDB" id="A0AAN9F960"/>
<feature type="repeat" description="ANK" evidence="4">
    <location>
        <begin position="434"/>
        <end position="466"/>
    </location>
</feature>
<reference evidence="6 7" key="1">
    <citation type="submission" date="2024-01" db="EMBL/GenBank/DDBJ databases">
        <title>The genomes of 5 underutilized Papilionoideae crops provide insights into root nodulation and disease resistance.</title>
        <authorList>
            <person name="Yuan L."/>
        </authorList>
    </citation>
    <scope>NUCLEOTIDE SEQUENCE [LARGE SCALE GENOMIC DNA]</scope>
    <source>
        <strain evidence="6">LY-2023</strain>
        <tissue evidence="6">Leaf</tissue>
    </source>
</reference>
<dbReference type="EMBL" id="JAYKXN010000007">
    <property type="protein sequence ID" value="KAK7271099.1"/>
    <property type="molecule type" value="Genomic_DNA"/>
</dbReference>
<keyword evidence="2" id="KW-0677">Repeat</keyword>
<feature type="domain" description="MSP" evidence="5">
    <location>
        <begin position="4"/>
        <end position="140"/>
    </location>
</feature>
<dbReference type="PANTHER" id="PTHR24198">
    <property type="entry name" value="ANKYRIN REPEAT AND PROTEIN KINASE DOMAIN-CONTAINING PROTEIN"/>
    <property type="match status" value="1"/>
</dbReference>